<evidence type="ECO:0000313" key="2">
    <source>
        <dbReference type="Proteomes" id="UP001359559"/>
    </source>
</evidence>
<evidence type="ECO:0000313" key="1">
    <source>
        <dbReference type="EMBL" id="KAK7263338.1"/>
    </source>
</evidence>
<dbReference type="EMBL" id="JAYKXN010000008">
    <property type="protein sequence ID" value="KAK7263338.1"/>
    <property type="molecule type" value="Genomic_DNA"/>
</dbReference>
<protein>
    <submittedName>
        <fullName evidence="1">Uncharacterized protein</fullName>
    </submittedName>
</protein>
<comment type="caution">
    <text evidence="1">The sequence shown here is derived from an EMBL/GenBank/DDBJ whole genome shotgun (WGS) entry which is preliminary data.</text>
</comment>
<name>A0AAN9EUB7_CLITE</name>
<keyword evidence="2" id="KW-1185">Reference proteome</keyword>
<accession>A0AAN9EUB7</accession>
<dbReference type="AlphaFoldDB" id="A0AAN9EUB7"/>
<dbReference type="Proteomes" id="UP001359559">
    <property type="component" value="Unassembled WGS sequence"/>
</dbReference>
<reference evidence="1 2" key="1">
    <citation type="submission" date="2024-01" db="EMBL/GenBank/DDBJ databases">
        <title>The genomes of 5 underutilized Papilionoideae crops provide insights into root nodulation and disease resistance.</title>
        <authorList>
            <person name="Yuan L."/>
        </authorList>
    </citation>
    <scope>NUCLEOTIDE SEQUENCE [LARGE SCALE GENOMIC DNA]</scope>
    <source>
        <strain evidence="1">LY-2023</strain>
        <tissue evidence="1">Leaf</tissue>
    </source>
</reference>
<organism evidence="1 2">
    <name type="scientific">Clitoria ternatea</name>
    <name type="common">Butterfly pea</name>
    <dbReference type="NCBI Taxonomy" id="43366"/>
    <lineage>
        <taxon>Eukaryota</taxon>
        <taxon>Viridiplantae</taxon>
        <taxon>Streptophyta</taxon>
        <taxon>Embryophyta</taxon>
        <taxon>Tracheophyta</taxon>
        <taxon>Spermatophyta</taxon>
        <taxon>Magnoliopsida</taxon>
        <taxon>eudicotyledons</taxon>
        <taxon>Gunneridae</taxon>
        <taxon>Pentapetalae</taxon>
        <taxon>rosids</taxon>
        <taxon>fabids</taxon>
        <taxon>Fabales</taxon>
        <taxon>Fabaceae</taxon>
        <taxon>Papilionoideae</taxon>
        <taxon>50 kb inversion clade</taxon>
        <taxon>NPAAA clade</taxon>
        <taxon>indigoferoid/millettioid clade</taxon>
        <taxon>Phaseoleae</taxon>
        <taxon>Clitoria</taxon>
    </lineage>
</organism>
<proteinExistence type="predicted"/>
<gene>
    <name evidence="1" type="ORF">RJT34_30926</name>
</gene>
<sequence>MNVNDVSILKYCNCIQLLDFKYLFIPSLSLPPNNKSSSLFPVFAITLCHPISVRSFFRSKVVTDNELPQHVSSVSPSRYVPH</sequence>